<dbReference type="AlphaFoldDB" id="A0AAW1GUF1"/>
<keyword evidence="12" id="KW-1185">Reference proteome</keyword>
<dbReference type="GO" id="GO:0080155">
    <property type="term" value="P:regulation of double fertilization forming a zygote and endosperm"/>
    <property type="evidence" value="ECO:0007669"/>
    <property type="project" value="UniProtKB-ARBA"/>
</dbReference>
<evidence type="ECO:0000256" key="3">
    <source>
        <dbReference type="ARBA" id="ARBA00022525"/>
    </source>
</evidence>
<organism evidence="11 12">
    <name type="scientific">Saponaria officinalis</name>
    <name type="common">Common soapwort</name>
    <name type="synonym">Lychnis saponaria</name>
    <dbReference type="NCBI Taxonomy" id="3572"/>
    <lineage>
        <taxon>Eukaryota</taxon>
        <taxon>Viridiplantae</taxon>
        <taxon>Streptophyta</taxon>
        <taxon>Embryophyta</taxon>
        <taxon>Tracheophyta</taxon>
        <taxon>Spermatophyta</taxon>
        <taxon>Magnoliopsida</taxon>
        <taxon>eudicotyledons</taxon>
        <taxon>Gunneridae</taxon>
        <taxon>Pentapetalae</taxon>
        <taxon>Caryophyllales</taxon>
        <taxon>Caryophyllaceae</taxon>
        <taxon>Caryophylleae</taxon>
        <taxon>Saponaria</taxon>
    </lineage>
</organism>
<dbReference type="Proteomes" id="UP001443914">
    <property type="component" value="Unassembled WGS sequence"/>
</dbReference>
<evidence type="ECO:0000256" key="5">
    <source>
        <dbReference type="ARBA" id="ARBA00023279"/>
    </source>
</evidence>
<evidence type="ECO:0000256" key="9">
    <source>
        <dbReference type="SAM" id="SignalP"/>
    </source>
</evidence>
<gene>
    <name evidence="11" type="ORF">RND81_13G051900</name>
</gene>
<evidence type="ECO:0000313" key="12">
    <source>
        <dbReference type="Proteomes" id="UP001443914"/>
    </source>
</evidence>
<dbReference type="PANTHER" id="PTHR35293:SF1">
    <property type="entry name" value="EGG CELL-SECRETED PROTEIN 1.5"/>
    <property type="match status" value="1"/>
</dbReference>
<accession>A0AAW1GUF1</accession>
<comment type="subcellular location">
    <subcellularLocation>
        <location evidence="1">Cytoplasmic vesicle</location>
    </subcellularLocation>
    <subcellularLocation>
        <location evidence="2">Secreted</location>
    </subcellularLocation>
</comment>
<evidence type="ECO:0000256" key="4">
    <source>
        <dbReference type="ARBA" id="ARBA00022729"/>
    </source>
</evidence>
<comment type="function">
    <text evidence="7">Involved in the regulation of gamete interactions during the double fertilization and to prevent multiple-pollen tube attraction; mediates the redistribution of the gamete fusogen HAP2/GCS1 to the cell surface after secretion upon sperm arrival.</text>
</comment>
<evidence type="ECO:0000256" key="1">
    <source>
        <dbReference type="ARBA" id="ARBA00004541"/>
    </source>
</evidence>
<dbReference type="Pfam" id="PF05617">
    <property type="entry name" value="Prolamin_like"/>
    <property type="match status" value="1"/>
</dbReference>
<evidence type="ECO:0000313" key="11">
    <source>
        <dbReference type="EMBL" id="KAK9668326.1"/>
    </source>
</evidence>
<evidence type="ECO:0000259" key="10">
    <source>
        <dbReference type="Pfam" id="PF05617"/>
    </source>
</evidence>
<dbReference type="PANTHER" id="PTHR35293">
    <property type="entry name" value="EGG CELL-SECRETED PROTEIN 1.5"/>
    <property type="match status" value="1"/>
</dbReference>
<name>A0AAW1GUF1_SAPOF</name>
<comment type="similarity">
    <text evidence="8">Belongs to the plant egg cell-secreted peptide family.</text>
</comment>
<sequence length="141" mass="15752">MSPTLKFLAIILITLVLSAIPRTSKARVTAKTDFNQTNSRTLMRRLNLDDGNSTSCWESLFKLQACTGEIIQFFYNGETYLGPECCHAVHIIVHDCWPAMLNSLGFTPQEGDLLRVYCDAQARLEPGPDSEGVVRVDNEND</sequence>
<dbReference type="EMBL" id="JBDFQZ010000013">
    <property type="protein sequence ID" value="KAK9668326.1"/>
    <property type="molecule type" value="Genomic_DNA"/>
</dbReference>
<keyword evidence="4 9" id="KW-0732">Signal</keyword>
<proteinExistence type="inferred from homology"/>
<dbReference type="GO" id="GO:0005576">
    <property type="term" value="C:extracellular region"/>
    <property type="evidence" value="ECO:0007669"/>
    <property type="project" value="UniProtKB-SubCell"/>
</dbReference>
<evidence type="ECO:0000256" key="6">
    <source>
        <dbReference type="ARBA" id="ARBA00023329"/>
    </source>
</evidence>
<dbReference type="GO" id="GO:2000008">
    <property type="term" value="P:regulation of protein localization to cell surface"/>
    <property type="evidence" value="ECO:0007669"/>
    <property type="project" value="UniProtKB-ARBA"/>
</dbReference>
<dbReference type="InterPro" id="IPR044711">
    <property type="entry name" value="EC11-15"/>
</dbReference>
<dbReference type="GO" id="GO:0009567">
    <property type="term" value="P:double fertilization forming a zygote and endosperm"/>
    <property type="evidence" value="ECO:0007669"/>
    <property type="project" value="InterPro"/>
</dbReference>
<feature type="domain" description="Prolamin-like" evidence="10">
    <location>
        <begin position="56"/>
        <end position="119"/>
    </location>
</feature>
<reference evidence="11" key="1">
    <citation type="submission" date="2024-03" db="EMBL/GenBank/DDBJ databases">
        <title>WGS assembly of Saponaria officinalis var. Norfolk2.</title>
        <authorList>
            <person name="Jenkins J."/>
            <person name="Shu S."/>
            <person name="Grimwood J."/>
            <person name="Barry K."/>
            <person name="Goodstein D."/>
            <person name="Schmutz J."/>
            <person name="Leebens-Mack J."/>
            <person name="Osbourn A."/>
        </authorList>
    </citation>
    <scope>NUCLEOTIDE SEQUENCE [LARGE SCALE GENOMIC DNA]</scope>
    <source>
        <strain evidence="11">JIC</strain>
    </source>
</reference>
<dbReference type="GO" id="GO:0031410">
    <property type="term" value="C:cytoplasmic vesicle"/>
    <property type="evidence" value="ECO:0007669"/>
    <property type="project" value="UniProtKB-SubCell"/>
</dbReference>
<keyword evidence="5" id="KW-0278">Fertilization</keyword>
<feature type="chain" id="PRO_5043957137" description="Prolamin-like domain-containing protein" evidence="9">
    <location>
        <begin position="27"/>
        <end position="141"/>
    </location>
</feature>
<evidence type="ECO:0000256" key="2">
    <source>
        <dbReference type="ARBA" id="ARBA00004613"/>
    </source>
</evidence>
<comment type="caution">
    <text evidence="11">The sequence shown here is derived from an EMBL/GenBank/DDBJ whole genome shotgun (WGS) entry which is preliminary data.</text>
</comment>
<evidence type="ECO:0000256" key="7">
    <source>
        <dbReference type="ARBA" id="ARBA00034457"/>
    </source>
</evidence>
<dbReference type="InterPro" id="IPR008502">
    <property type="entry name" value="Prolamin-like"/>
</dbReference>
<evidence type="ECO:0000256" key="8">
    <source>
        <dbReference type="ARBA" id="ARBA00034484"/>
    </source>
</evidence>
<keyword evidence="6" id="KW-0968">Cytoplasmic vesicle</keyword>
<protein>
    <recommendedName>
        <fullName evidence="10">Prolamin-like domain-containing protein</fullName>
    </recommendedName>
</protein>
<keyword evidence="3" id="KW-0964">Secreted</keyword>
<feature type="signal peptide" evidence="9">
    <location>
        <begin position="1"/>
        <end position="26"/>
    </location>
</feature>